<reference evidence="3" key="1">
    <citation type="journal article" date="2019" name="Int. J. Syst. Evol. Microbiol.">
        <title>The Global Catalogue of Microorganisms (GCM) 10K type strain sequencing project: providing services to taxonomists for standard genome sequencing and annotation.</title>
        <authorList>
            <consortium name="The Broad Institute Genomics Platform"/>
            <consortium name="The Broad Institute Genome Sequencing Center for Infectious Disease"/>
            <person name="Wu L."/>
            <person name="Ma J."/>
        </authorList>
    </citation>
    <scope>NUCLEOTIDE SEQUENCE [LARGE SCALE GENOMIC DNA]</scope>
    <source>
        <strain evidence="3">ZS-35-S2</strain>
    </source>
</reference>
<name>A0ABW1K266_9ACTN</name>
<evidence type="ECO:0000256" key="1">
    <source>
        <dbReference type="SAM" id="MobiDB-lite"/>
    </source>
</evidence>
<comment type="caution">
    <text evidence="2">The sequence shown here is derived from an EMBL/GenBank/DDBJ whole genome shotgun (WGS) entry which is preliminary data.</text>
</comment>
<dbReference type="Proteomes" id="UP001596203">
    <property type="component" value="Unassembled WGS sequence"/>
</dbReference>
<feature type="region of interest" description="Disordered" evidence="1">
    <location>
        <begin position="91"/>
        <end position="110"/>
    </location>
</feature>
<keyword evidence="3" id="KW-1185">Reference proteome</keyword>
<organism evidence="2 3">
    <name type="scientific">Plantactinospora solaniradicis</name>
    <dbReference type="NCBI Taxonomy" id="1723736"/>
    <lineage>
        <taxon>Bacteria</taxon>
        <taxon>Bacillati</taxon>
        <taxon>Actinomycetota</taxon>
        <taxon>Actinomycetes</taxon>
        <taxon>Micromonosporales</taxon>
        <taxon>Micromonosporaceae</taxon>
        <taxon>Plantactinospora</taxon>
    </lineage>
</organism>
<evidence type="ECO:0008006" key="4">
    <source>
        <dbReference type="Google" id="ProtNLM"/>
    </source>
</evidence>
<protein>
    <recommendedName>
        <fullName evidence="4">Lipoprotein</fullName>
    </recommendedName>
</protein>
<proteinExistence type="predicted"/>
<gene>
    <name evidence="2" type="ORF">ACFP2T_00040</name>
</gene>
<evidence type="ECO:0000313" key="3">
    <source>
        <dbReference type="Proteomes" id="UP001596203"/>
    </source>
</evidence>
<dbReference type="EMBL" id="JBHSPR010000001">
    <property type="protein sequence ID" value="MFC6014588.1"/>
    <property type="molecule type" value="Genomic_DNA"/>
</dbReference>
<accession>A0ABW1K266</accession>
<evidence type="ECO:0000313" key="2">
    <source>
        <dbReference type="EMBL" id="MFC6014588.1"/>
    </source>
</evidence>
<dbReference type="RefSeq" id="WP_377415914.1">
    <property type="nucleotide sequence ID" value="NZ_JBHSPR010000001.1"/>
</dbReference>
<sequence length="174" mass="18421">MILMVAACGGDNAAGGSEPPSTNKTVDTAEILNLGKQLAQCYRDNGIAEMPEPYLEDGKLQLPADRVDALQTKYSEAKMNQVEDACKDIASKLPQGSLGGGSENDPKVPGPGDVEALRKYSQCMRDNGVPEWPDPNAEGKFALKGTGLATENSQRMSDAIAKCKQYWSGAIVGA</sequence>